<accession>A0A8H6ISY0</accession>
<feature type="non-terminal residue" evidence="1">
    <location>
        <position position="50"/>
    </location>
</feature>
<dbReference type="AlphaFoldDB" id="A0A8H6ISY0"/>
<gene>
    <name evidence="1" type="ORF">CMUS01_15859</name>
</gene>
<evidence type="ECO:0000313" key="2">
    <source>
        <dbReference type="Proteomes" id="UP000639643"/>
    </source>
</evidence>
<proteinExistence type="predicted"/>
<comment type="caution">
    <text evidence="1">The sequence shown here is derived from an EMBL/GenBank/DDBJ whole genome shotgun (WGS) entry which is preliminary data.</text>
</comment>
<keyword evidence="2" id="KW-1185">Reference proteome</keyword>
<dbReference type="EMBL" id="WIGM01001475">
    <property type="protein sequence ID" value="KAF6796427.1"/>
    <property type="molecule type" value="Genomic_DNA"/>
</dbReference>
<protein>
    <submittedName>
        <fullName evidence="1">HET domain-containing protein</fullName>
    </submittedName>
</protein>
<dbReference type="OrthoDB" id="20872at2759"/>
<sequence length="50" mass="5755">MKLLNSTTLKIEEFFGSAIPKSYVILSHRWEHGEATYQEVGDERAMSQKP</sequence>
<organism evidence="1 2">
    <name type="scientific">Colletotrichum musicola</name>
    <dbReference type="NCBI Taxonomy" id="2175873"/>
    <lineage>
        <taxon>Eukaryota</taxon>
        <taxon>Fungi</taxon>
        <taxon>Dikarya</taxon>
        <taxon>Ascomycota</taxon>
        <taxon>Pezizomycotina</taxon>
        <taxon>Sordariomycetes</taxon>
        <taxon>Hypocreomycetidae</taxon>
        <taxon>Glomerellales</taxon>
        <taxon>Glomerellaceae</taxon>
        <taxon>Colletotrichum</taxon>
        <taxon>Colletotrichum orchidearum species complex</taxon>
    </lineage>
</organism>
<dbReference type="Proteomes" id="UP000639643">
    <property type="component" value="Unassembled WGS sequence"/>
</dbReference>
<name>A0A8H6ISY0_9PEZI</name>
<reference evidence="1" key="1">
    <citation type="journal article" date="2020" name="Phytopathology">
        <title>Genome Sequence Resources of Colletotrichum truncatum, C. plurivorum, C. musicola, and C. sojae: Four Species Pathogenic to Soybean (Glycine max).</title>
        <authorList>
            <person name="Rogerio F."/>
            <person name="Boufleur T.R."/>
            <person name="Ciampi-Guillardi M."/>
            <person name="Sukno S.A."/>
            <person name="Thon M.R."/>
            <person name="Massola Junior N.S."/>
            <person name="Baroncelli R."/>
        </authorList>
    </citation>
    <scope>NUCLEOTIDE SEQUENCE</scope>
    <source>
        <strain evidence="1">LFN0074</strain>
    </source>
</reference>
<evidence type="ECO:0000313" key="1">
    <source>
        <dbReference type="EMBL" id="KAF6796427.1"/>
    </source>
</evidence>